<feature type="domain" description="Glycosyl transferase family 1" evidence="1">
    <location>
        <begin position="314"/>
        <end position="461"/>
    </location>
</feature>
<dbReference type="AlphaFoldDB" id="F2JT27"/>
<accession>F2JT27</accession>
<dbReference type="SUPFAM" id="SSF53756">
    <property type="entry name" value="UDP-Glycosyltransferase/glycogen phosphorylase"/>
    <property type="match status" value="1"/>
</dbReference>
<dbReference type="Pfam" id="PF00534">
    <property type="entry name" value="Glycos_transf_1"/>
    <property type="match status" value="1"/>
</dbReference>
<dbReference type="HOGENOM" id="CLU_554009_0_0_9"/>
<dbReference type="Proteomes" id="UP000008467">
    <property type="component" value="Chromosome"/>
</dbReference>
<evidence type="ECO:0000313" key="3">
    <source>
        <dbReference type="Proteomes" id="UP000008467"/>
    </source>
</evidence>
<dbReference type="EMBL" id="CP002582">
    <property type="protein sequence ID" value="ADZ85246.1"/>
    <property type="molecule type" value="Genomic_DNA"/>
</dbReference>
<evidence type="ECO:0000259" key="1">
    <source>
        <dbReference type="Pfam" id="PF00534"/>
    </source>
</evidence>
<dbReference type="Gene3D" id="3.40.50.2000">
    <property type="entry name" value="Glycogen Phosphorylase B"/>
    <property type="match status" value="1"/>
</dbReference>
<sequence>MKEDFLKEQIPINLYNMCHKLFELNVEEIIFTEKQIRQVILALSIYFHFEKDKRALEVLLLLIRNKSIPLEAKIYIVWQLSRINFVNTEDIGIDIYNGYDFLVKEIKANSGLKQVHKFVAKDRDRKSVVFITSQFLGIKHSPTKLLLQMVKMLNDSIDEIEYIYIINSGEMPIKQTYDFLDGFSGNYIKHDDESIKAITKQLGIDRCKVKYVDNYTFEVSNTQIDEMARKIYNIKPRYVFSIGDKNILAEVCSSFTDVFTISLSANAKLCCTKYFVSTYEGLDVREHKLKNSQHLIEVPYSLDMFKDEQKDYYNRNQYGIGKEDFVICIVGNRLKEEITDDVLDICTQLLYRNNHVKIMFIGSYYKSYLDRNRFLGMEDRVYFMGKRKRLVATIQLANVYLNPKRNGGGYSCIAAMEAGIPVVSLNYGDVKFYIDAQFRYESYEKMEQAIQDMIDNPKLYDQKCKDTYTRHSYYRRNNWDKLIRYIDEYIYR</sequence>
<gene>
    <name evidence="2" type="ordered locus">Clole_3562</name>
</gene>
<proteinExistence type="predicted"/>
<organism evidence="2 3">
    <name type="scientific">Cellulosilyticum lentocellum (strain ATCC 49066 / DSM 5427 / NCIMB 11756 / RHM5)</name>
    <name type="common">Clostridium lentocellum</name>
    <dbReference type="NCBI Taxonomy" id="642492"/>
    <lineage>
        <taxon>Bacteria</taxon>
        <taxon>Bacillati</taxon>
        <taxon>Bacillota</taxon>
        <taxon>Clostridia</taxon>
        <taxon>Lachnospirales</taxon>
        <taxon>Cellulosilyticaceae</taxon>
        <taxon>Cellulosilyticum</taxon>
    </lineage>
</organism>
<dbReference type="KEGG" id="cle:Clole_3562"/>
<protein>
    <submittedName>
        <fullName evidence="2">Glycosyl transferase group 1</fullName>
    </submittedName>
</protein>
<keyword evidence="2" id="KW-0808">Transferase</keyword>
<dbReference type="PANTHER" id="PTHR12526">
    <property type="entry name" value="GLYCOSYLTRANSFERASE"/>
    <property type="match status" value="1"/>
</dbReference>
<reference evidence="2 3" key="1">
    <citation type="journal article" date="2011" name="J. Bacteriol.">
        <title>Complete genome sequence of the cellulose-degrading bacterium Cellulosilyticum lentocellum.</title>
        <authorList>
            <consortium name="US DOE Joint Genome Institute"/>
            <person name="Miller D.A."/>
            <person name="Suen G."/>
            <person name="Bruce D."/>
            <person name="Copeland A."/>
            <person name="Cheng J.F."/>
            <person name="Detter C."/>
            <person name="Goodwin L.A."/>
            <person name="Han C.S."/>
            <person name="Hauser L.J."/>
            <person name="Land M.L."/>
            <person name="Lapidus A."/>
            <person name="Lucas S."/>
            <person name="Meincke L."/>
            <person name="Pitluck S."/>
            <person name="Tapia R."/>
            <person name="Teshima H."/>
            <person name="Woyke T."/>
            <person name="Fox B.G."/>
            <person name="Angert E.R."/>
            <person name="Currie C.R."/>
        </authorList>
    </citation>
    <scope>NUCLEOTIDE SEQUENCE [LARGE SCALE GENOMIC DNA]</scope>
    <source>
        <strain evidence="3">ATCC 49066 / DSM 5427 / NCIMB 11756 / RHM5</strain>
    </source>
</reference>
<dbReference type="InterPro" id="IPR001296">
    <property type="entry name" value="Glyco_trans_1"/>
</dbReference>
<keyword evidence="3" id="KW-1185">Reference proteome</keyword>
<dbReference type="STRING" id="642492.Clole_3562"/>
<evidence type="ECO:0000313" key="2">
    <source>
        <dbReference type="EMBL" id="ADZ85246.1"/>
    </source>
</evidence>
<name>F2JT27_CELLD</name>
<dbReference type="GO" id="GO:0016757">
    <property type="term" value="F:glycosyltransferase activity"/>
    <property type="evidence" value="ECO:0007669"/>
    <property type="project" value="InterPro"/>
</dbReference>
<dbReference type="PANTHER" id="PTHR12526:SF630">
    <property type="entry name" value="GLYCOSYLTRANSFERASE"/>
    <property type="match status" value="1"/>
</dbReference>
<dbReference type="RefSeq" id="WP_013658522.1">
    <property type="nucleotide sequence ID" value="NC_015275.1"/>
</dbReference>
<dbReference type="eggNOG" id="COG0438">
    <property type="taxonomic scope" value="Bacteria"/>
</dbReference>